<dbReference type="EMBL" id="AYKG01000034">
    <property type="protein sequence ID" value="ROO26592.1"/>
    <property type="molecule type" value="Genomic_DNA"/>
</dbReference>
<dbReference type="GO" id="GO:0043093">
    <property type="term" value="P:FtsZ-dependent cytokinesis"/>
    <property type="evidence" value="ECO:0007669"/>
    <property type="project" value="UniProtKB-UniRule"/>
</dbReference>
<evidence type="ECO:0000256" key="2">
    <source>
        <dbReference type="HAMAP-Rule" id="MF_02066"/>
    </source>
</evidence>
<protein>
    <recommendedName>
        <fullName evidence="2">Cell division coordinator CpoB</fullName>
    </recommendedName>
</protein>
<comment type="function">
    <text evidence="2">Mediates coordination of peptidoglycan synthesis and outer membrane constriction during cell division.</text>
</comment>
<dbReference type="PROSITE" id="PS50005">
    <property type="entry name" value="TPR"/>
    <property type="match status" value="1"/>
</dbReference>
<keyword evidence="2" id="KW-0132">Cell division</keyword>
<feature type="coiled-coil region" evidence="2">
    <location>
        <begin position="42"/>
        <end position="69"/>
    </location>
</feature>
<feature type="repeat" description="TPR" evidence="3">
    <location>
        <begin position="195"/>
        <end position="228"/>
    </location>
</feature>
<dbReference type="InterPro" id="IPR032519">
    <property type="entry name" value="YbgF_tri"/>
</dbReference>
<sequence length="243" mass="26059" precursor="true">MIAPMRATIRNTLVAAALVAPLGAAQAAPTMQLAQNNTGPNLFALYQQIQQLQQQVRNLNGQVDTLQYQLDQQKQGQRDLYQDIDKRLAKLESGAAGRAGSSSDGAPRGAGGQTGPVDPAVQSAYMAGFNKLKDGDYPAAIDAFKAFVAEHPETALTPNAWYWMGEAYYVQQKPDAARQSFETVVNRFSASPKVADSLYKIGLIQASSGNDDNAQATFERVISQYPDSDAANQAKSQLSGDNG</sequence>
<dbReference type="InterPro" id="IPR039565">
    <property type="entry name" value="BamD-like"/>
</dbReference>
<keyword evidence="2" id="KW-0131">Cell cycle</keyword>
<dbReference type="GO" id="GO:0030288">
    <property type="term" value="C:outer membrane-bounded periplasmic space"/>
    <property type="evidence" value="ECO:0007669"/>
    <property type="project" value="UniProtKB-UniRule"/>
</dbReference>
<dbReference type="InParanoid" id="A0A423PM34"/>
<feature type="region of interest" description="Disordered" evidence="4">
    <location>
        <begin position="93"/>
        <end position="117"/>
    </location>
</feature>
<comment type="subcellular location">
    <subcellularLocation>
        <location evidence="2">Periplasm</location>
    </subcellularLocation>
</comment>
<dbReference type="SUPFAM" id="SSF48452">
    <property type="entry name" value="TPR-like"/>
    <property type="match status" value="1"/>
</dbReference>
<evidence type="ECO:0000259" key="5">
    <source>
        <dbReference type="Pfam" id="PF13525"/>
    </source>
</evidence>
<feature type="domain" description="YbgF trimerisation" evidence="6">
    <location>
        <begin position="40"/>
        <end position="96"/>
    </location>
</feature>
<dbReference type="InterPro" id="IPR011990">
    <property type="entry name" value="TPR-like_helical_dom_sf"/>
</dbReference>
<comment type="caution">
    <text evidence="7">The sequence shown here is derived from an EMBL/GenBank/DDBJ whole genome shotgun (WGS) entry which is preliminary data.</text>
</comment>
<dbReference type="Pfam" id="PF13525">
    <property type="entry name" value="YfiO"/>
    <property type="match status" value="1"/>
</dbReference>
<dbReference type="Pfam" id="PF16331">
    <property type="entry name" value="TolA_bind_tri"/>
    <property type="match status" value="1"/>
</dbReference>
<dbReference type="FunCoup" id="A0A423PM34">
    <property type="interactions" value="64"/>
</dbReference>
<evidence type="ECO:0000256" key="4">
    <source>
        <dbReference type="SAM" id="MobiDB-lite"/>
    </source>
</evidence>
<feature type="compositionally biased region" description="Low complexity" evidence="4">
    <location>
        <begin position="93"/>
        <end position="107"/>
    </location>
</feature>
<dbReference type="SMART" id="SM00028">
    <property type="entry name" value="TPR"/>
    <property type="match status" value="2"/>
</dbReference>
<dbReference type="Gene3D" id="1.20.5.110">
    <property type="match status" value="1"/>
</dbReference>
<comment type="similarity">
    <text evidence="2">Belongs to the CpoB family.</text>
</comment>
<feature type="chain" id="PRO_5019594115" description="Cell division coordinator CpoB" evidence="2">
    <location>
        <begin position="28"/>
        <end position="243"/>
    </location>
</feature>
<dbReference type="InterPro" id="IPR014162">
    <property type="entry name" value="CpoB_C"/>
</dbReference>
<dbReference type="OrthoDB" id="9768142at2"/>
<dbReference type="AlphaFoldDB" id="A0A423PM34"/>
<reference evidence="7 8" key="1">
    <citation type="submission" date="2013-10" db="EMBL/GenBank/DDBJ databases">
        <title>Salinisphaera japonica YTM-1 Genome Sequencing.</title>
        <authorList>
            <person name="Lai Q."/>
            <person name="Li C."/>
            <person name="Shao Z."/>
        </authorList>
    </citation>
    <scope>NUCLEOTIDE SEQUENCE [LARGE SCALE GENOMIC DNA]</scope>
    <source>
        <strain evidence="7 8">YTM-1</strain>
    </source>
</reference>
<evidence type="ECO:0000256" key="1">
    <source>
        <dbReference type="ARBA" id="ARBA00022729"/>
    </source>
</evidence>
<dbReference type="InterPro" id="IPR019734">
    <property type="entry name" value="TPR_rpt"/>
</dbReference>
<dbReference type="Proteomes" id="UP000285310">
    <property type="component" value="Unassembled WGS sequence"/>
</dbReference>
<keyword evidence="8" id="KW-1185">Reference proteome</keyword>
<dbReference type="InterPro" id="IPR034706">
    <property type="entry name" value="CpoB"/>
</dbReference>
<evidence type="ECO:0000313" key="7">
    <source>
        <dbReference type="EMBL" id="ROO26592.1"/>
    </source>
</evidence>
<evidence type="ECO:0000313" key="8">
    <source>
        <dbReference type="Proteomes" id="UP000285310"/>
    </source>
</evidence>
<keyword evidence="2" id="KW-0175">Coiled coil</keyword>
<accession>A0A423PM34</accession>
<proteinExistence type="inferred from homology"/>
<dbReference type="NCBIfam" id="TIGR02795">
    <property type="entry name" value="tol_pal_ybgF"/>
    <property type="match status" value="1"/>
</dbReference>
<dbReference type="HAMAP" id="MF_02066">
    <property type="entry name" value="CpoB"/>
    <property type="match status" value="1"/>
</dbReference>
<organism evidence="7 8">
    <name type="scientific">Salinisphaera japonica YTM-1</name>
    <dbReference type="NCBI Taxonomy" id="1209778"/>
    <lineage>
        <taxon>Bacteria</taxon>
        <taxon>Pseudomonadati</taxon>
        <taxon>Pseudomonadota</taxon>
        <taxon>Gammaproteobacteria</taxon>
        <taxon>Salinisphaerales</taxon>
        <taxon>Salinisphaeraceae</taxon>
        <taxon>Salinisphaera</taxon>
    </lineage>
</organism>
<evidence type="ECO:0000259" key="6">
    <source>
        <dbReference type="Pfam" id="PF16331"/>
    </source>
</evidence>
<feature type="signal peptide" evidence="2">
    <location>
        <begin position="1"/>
        <end position="27"/>
    </location>
</feature>
<dbReference type="Gene3D" id="1.25.40.10">
    <property type="entry name" value="Tetratricopeptide repeat domain"/>
    <property type="match status" value="1"/>
</dbReference>
<keyword evidence="3" id="KW-0802">TPR repeat</keyword>
<feature type="domain" description="Outer membrane lipoprotein BamD-like" evidence="5">
    <location>
        <begin position="122"/>
        <end position="238"/>
    </location>
</feature>
<gene>
    <name evidence="2" type="primary">cpoB</name>
    <name evidence="7" type="ORF">SAJA_11000</name>
</gene>
<keyword evidence="1 2" id="KW-0732">Signal</keyword>
<evidence type="ECO:0000256" key="3">
    <source>
        <dbReference type="PROSITE-ProRule" id="PRU00339"/>
    </source>
</evidence>
<name>A0A423PM34_9GAMM</name>
<keyword evidence="2" id="KW-0574">Periplasm</keyword>
<dbReference type="GO" id="GO:0070206">
    <property type="term" value="P:protein trimerization"/>
    <property type="evidence" value="ECO:0007669"/>
    <property type="project" value="InterPro"/>
</dbReference>